<dbReference type="SUPFAM" id="SSF56645">
    <property type="entry name" value="Acyl-CoA dehydrogenase NM domain-like"/>
    <property type="match status" value="1"/>
</dbReference>
<dbReference type="InterPro" id="IPR009100">
    <property type="entry name" value="AcylCoA_DH/oxidase_NM_dom_sf"/>
</dbReference>
<feature type="domain" description="Acyl-CoA dehydrogenase/oxidase N-terminal" evidence="2">
    <location>
        <begin position="16"/>
        <end position="92"/>
    </location>
</feature>
<sequence>MPTPHVLAQLRPTLDRIATGAAHRERTRTLPFEPVVWLRDAGFGALRVPTELGGAGLDLPGLVEVVTEVARVDPNVAHLWRGHFAVVEQALLSEDPARRRRWADAVVGGVVVGNASSEQGNGGLWDTRTRLTQDDDGRWWLDGLKYYSTGTIFADWVNVGAVLPDGTRAGALVPVTAPGVRVEDDWDGFGQRLTGSGTTHLDRVPVDARDITPFGAVRPAFLGAYYQLYLLAVLCGIGRAVVDDAVAFVRPRTRTFGRGDAPEPRHDPLVQGVVGRLGAASFAADAATAAAAARLGDLLEQGPTATDDDATAADVAVYRAQVVVCDAVLRAATELFEVGGASATATDRGLDRHWRNARTIACHNPVVEKERLLGDHLLNGTPPSATFATRVPDREPVLAR</sequence>
<dbReference type="Gene3D" id="1.10.540.10">
    <property type="entry name" value="Acyl-CoA dehydrogenase/oxidase, N-terminal domain"/>
    <property type="match status" value="1"/>
</dbReference>
<dbReference type="RefSeq" id="WP_052022699.1">
    <property type="nucleotide sequence ID" value="NZ_AXCW01000078.1"/>
</dbReference>
<dbReference type="Pfam" id="PF02771">
    <property type="entry name" value="Acyl-CoA_dh_N"/>
    <property type="match status" value="1"/>
</dbReference>
<dbReference type="GO" id="GO:0008470">
    <property type="term" value="F:3-methylbutanoyl-CoA dehydrogenase activity"/>
    <property type="evidence" value="ECO:0007669"/>
    <property type="project" value="TreeGrafter"/>
</dbReference>
<keyword evidence="5" id="KW-1185">Reference proteome</keyword>
<dbReference type="GO" id="GO:0050660">
    <property type="term" value="F:flavin adenine dinucleotide binding"/>
    <property type="evidence" value="ECO:0007669"/>
    <property type="project" value="InterPro"/>
</dbReference>
<organism evidence="4 5">
    <name type="scientific">Actinotalea ferrariae CF5-4</name>
    <dbReference type="NCBI Taxonomy" id="948458"/>
    <lineage>
        <taxon>Bacteria</taxon>
        <taxon>Bacillati</taxon>
        <taxon>Actinomycetota</taxon>
        <taxon>Actinomycetes</taxon>
        <taxon>Micrococcales</taxon>
        <taxon>Cellulomonadaceae</taxon>
        <taxon>Actinotalea</taxon>
    </lineage>
</organism>
<reference evidence="4 5" key="1">
    <citation type="submission" date="2014-01" db="EMBL/GenBank/DDBJ databases">
        <title>Actinotalea ferrariae CF5-4.</title>
        <authorList>
            <person name="Chen F."/>
            <person name="Li Y."/>
            <person name="Wang G."/>
        </authorList>
    </citation>
    <scope>NUCLEOTIDE SEQUENCE [LARGE SCALE GENOMIC DNA]</scope>
    <source>
        <strain evidence="4 5">CF5-4</strain>
    </source>
</reference>
<keyword evidence="1" id="KW-0560">Oxidoreductase</keyword>
<dbReference type="InterPro" id="IPR013786">
    <property type="entry name" value="AcylCoA_DH/ox_N"/>
</dbReference>
<evidence type="ECO:0000313" key="4">
    <source>
        <dbReference type="EMBL" id="EYR63638.1"/>
    </source>
</evidence>
<protein>
    <submittedName>
        <fullName evidence="4">Acyl-CoA dehydrogenase</fullName>
    </submittedName>
</protein>
<proteinExistence type="predicted"/>
<dbReference type="PIRSF" id="PIRSF016578">
    <property type="entry name" value="HsaA"/>
    <property type="match status" value="1"/>
</dbReference>
<dbReference type="Gene3D" id="2.40.110.10">
    <property type="entry name" value="Butyryl-CoA Dehydrogenase, subunit A, domain 2"/>
    <property type="match status" value="1"/>
</dbReference>
<dbReference type="InterPro" id="IPR046373">
    <property type="entry name" value="Acyl-CoA_Oxase/DH_mid-dom_sf"/>
</dbReference>
<dbReference type="PANTHER" id="PTHR43884">
    <property type="entry name" value="ACYL-COA DEHYDROGENASE"/>
    <property type="match status" value="1"/>
</dbReference>
<accession>A0A021VR89</accession>
<dbReference type="GO" id="GO:0006552">
    <property type="term" value="P:L-leucine catabolic process"/>
    <property type="evidence" value="ECO:0007669"/>
    <property type="project" value="TreeGrafter"/>
</dbReference>
<dbReference type="Gene3D" id="1.20.140.10">
    <property type="entry name" value="Butyryl-CoA Dehydrogenase, subunit A, domain 3"/>
    <property type="match status" value="1"/>
</dbReference>
<gene>
    <name evidence="4" type="ORF">N866_19065</name>
</gene>
<comment type="caution">
    <text evidence="4">The sequence shown here is derived from an EMBL/GenBank/DDBJ whole genome shotgun (WGS) entry which is preliminary data.</text>
</comment>
<dbReference type="AlphaFoldDB" id="A0A021VR89"/>
<dbReference type="Proteomes" id="UP000019753">
    <property type="component" value="Unassembled WGS sequence"/>
</dbReference>
<evidence type="ECO:0000259" key="3">
    <source>
        <dbReference type="Pfam" id="PF08028"/>
    </source>
</evidence>
<dbReference type="Pfam" id="PF08028">
    <property type="entry name" value="Acyl-CoA_dh_2"/>
    <property type="match status" value="1"/>
</dbReference>
<dbReference type="InterPro" id="IPR037069">
    <property type="entry name" value="AcylCoA_DH/ox_N_sf"/>
</dbReference>
<dbReference type="InterPro" id="IPR013107">
    <property type="entry name" value="Acyl-CoA_DH_C"/>
</dbReference>
<dbReference type="OrthoDB" id="571684at2"/>
<dbReference type="SUPFAM" id="SSF47203">
    <property type="entry name" value="Acyl-CoA dehydrogenase C-terminal domain-like"/>
    <property type="match status" value="1"/>
</dbReference>
<dbReference type="InterPro" id="IPR036250">
    <property type="entry name" value="AcylCo_DH-like_C"/>
</dbReference>
<evidence type="ECO:0000256" key="1">
    <source>
        <dbReference type="ARBA" id="ARBA00023002"/>
    </source>
</evidence>
<name>A0A021VR89_9CELL</name>
<dbReference type="PANTHER" id="PTHR43884:SF12">
    <property type="entry name" value="ISOVALERYL-COA DEHYDROGENASE, MITOCHONDRIAL-RELATED"/>
    <property type="match status" value="1"/>
</dbReference>
<evidence type="ECO:0000313" key="5">
    <source>
        <dbReference type="Proteomes" id="UP000019753"/>
    </source>
</evidence>
<dbReference type="EMBL" id="AXCW01000078">
    <property type="protein sequence ID" value="EYR63638.1"/>
    <property type="molecule type" value="Genomic_DNA"/>
</dbReference>
<evidence type="ECO:0000259" key="2">
    <source>
        <dbReference type="Pfam" id="PF02771"/>
    </source>
</evidence>
<feature type="domain" description="Acyl-CoA dehydrogenase C-terminal" evidence="3">
    <location>
        <begin position="232"/>
        <end position="364"/>
    </location>
</feature>